<proteinExistence type="predicted"/>
<evidence type="ECO:0000313" key="1">
    <source>
        <dbReference type="EMBL" id="GAA2350382.1"/>
    </source>
</evidence>
<protein>
    <submittedName>
        <fullName evidence="1">Uncharacterized protein</fullName>
    </submittedName>
</protein>
<dbReference type="EMBL" id="BAAASD010000017">
    <property type="protein sequence ID" value="GAA2350382.1"/>
    <property type="molecule type" value="Genomic_DNA"/>
</dbReference>
<accession>A0ABN3GFB4</accession>
<dbReference type="Proteomes" id="UP001500253">
    <property type="component" value="Unassembled WGS sequence"/>
</dbReference>
<organism evidence="1 2">
    <name type="scientific">Streptomyces cuspidosporus</name>
    <dbReference type="NCBI Taxonomy" id="66882"/>
    <lineage>
        <taxon>Bacteria</taxon>
        <taxon>Bacillati</taxon>
        <taxon>Actinomycetota</taxon>
        <taxon>Actinomycetes</taxon>
        <taxon>Kitasatosporales</taxon>
        <taxon>Streptomycetaceae</taxon>
        <taxon>Streptomyces</taxon>
    </lineage>
</organism>
<keyword evidence="2" id="KW-1185">Reference proteome</keyword>
<reference evidence="1 2" key="1">
    <citation type="journal article" date="2019" name="Int. J. Syst. Evol. Microbiol.">
        <title>The Global Catalogue of Microorganisms (GCM) 10K type strain sequencing project: providing services to taxonomists for standard genome sequencing and annotation.</title>
        <authorList>
            <consortium name="The Broad Institute Genomics Platform"/>
            <consortium name="The Broad Institute Genome Sequencing Center for Infectious Disease"/>
            <person name="Wu L."/>
            <person name="Ma J."/>
        </authorList>
    </citation>
    <scope>NUCLEOTIDE SEQUENCE [LARGE SCALE GENOMIC DNA]</scope>
    <source>
        <strain evidence="1 2">JCM 4316</strain>
    </source>
</reference>
<dbReference type="RefSeq" id="WP_346176041.1">
    <property type="nucleotide sequence ID" value="NZ_BAAASD010000017.1"/>
</dbReference>
<gene>
    <name evidence="1" type="ORF">GCM10010246_42900</name>
</gene>
<comment type="caution">
    <text evidence="1">The sequence shown here is derived from an EMBL/GenBank/DDBJ whole genome shotgun (WGS) entry which is preliminary data.</text>
</comment>
<sequence length="83" mass="8484">MDGAGRLWISGWAPGDRHAVLSRWTGTAWATEKLPAGVTEHSEMSTVSGIAGVPGTKGVFAAGTAGCASDPVMCGIVVSRDLR</sequence>
<evidence type="ECO:0000313" key="2">
    <source>
        <dbReference type="Proteomes" id="UP001500253"/>
    </source>
</evidence>
<name>A0ABN3GFB4_9ACTN</name>